<dbReference type="FunFam" id="3.10.10.10:FF:000007">
    <property type="entry name" value="Retrovirus-related Pol polyprotein from transposon 17.6-like Protein"/>
    <property type="match status" value="1"/>
</dbReference>
<evidence type="ECO:0000313" key="13">
    <source>
        <dbReference type="Proteomes" id="UP000265515"/>
    </source>
</evidence>
<dbReference type="Proteomes" id="UP000265515">
    <property type="component" value="Unassembled WGS sequence"/>
</dbReference>
<dbReference type="Gene3D" id="3.30.70.270">
    <property type="match status" value="2"/>
</dbReference>
<dbReference type="Pfam" id="PF00078">
    <property type="entry name" value="RVT_1"/>
    <property type="match status" value="1"/>
</dbReference>
<keyword evidence="10" id="KW-0472">Membrane</keyword>
<keyword evidence="6" id="KW-0378">Hydrolase</keyword>
<dbReference type="GO" id="GO:0003964">
    <property type="term" value="F:RNA-directed DNA polymerase activity"/>
    <property type="evidence" value="ECO:0007669"/>
    <property type="project" value="UniProtKB-KW"/>
</dbReference>
<dbReference type="PANTHER" id="PTHR37984:SF5">
    <property type="entry name" value="PROTEIN NYNRIN-LIKE"/>
    <property type="match status" value="1"/>
</dbReference>
<evidence type="ECO:0000256" key="8">
    <source>
        <dbReference type="ARBA" id="ARBA00023268"/>
    </source>
</evidence>
<keyword evidence="13" id="KW-1185">Reference proteome</keyword>
<reference evidence="12 13" key="1">
    <citation type="journal article" date="2018" name="Cell">
        <title>The Chara Genome: Secondary Complexity and Implications for Plant Terrestrialization.</title>
        <authorList>
            <person name="Nishiyama T."/>
            <person name="Sakayama H."/>
            <person name="Vries J.D."/>
            <person name="Buschmann H."/>
            <person name="Saint-Marcoux D."/>
            <person name="Ullrich K.K."/>
            <person name="Haas F.B."/>
            <person name="Vanderstraeten L."/>
            <person name="Becker D."/>
            <person name="Lang D."/>
            <person name="Vosolsobe S."/>
            <person name="Rombauts S."/>
            <person name="Wilhelmsson P.K.I."/>
            <person name="Janitza P."/>
            <person name="Kern R."/>
            <person name="Heyl A."/>
            <person name="Rumpler F."/>
            <person name="Villalobos L.I.A.C."/>
            <person name="Clay J.M."/>
            <person name="Skokan R."/>
            <person name="Toyoda A."/>
            <person name="Suzuki Y."/>
            <person name="Kagoshima H."/>
            <person name="Schijlen E."/>
            <person name="Tajeshwar N."/>
            <person name="Catarino B."/>
            <person name="Hetherington A.J."/>
            <person name="Saltykova A."/>
            <person name="Bonnot C."/>
            <person name="Breuninger H."/>
            <person name="Symeonidi A."/>
            <person name="Radhakrishnan G.V."/>
            <person name="Van Nieuwerburgh F."/>
            <person name="Deforce D."/>
            <person name="Chang C."/>
            <person name="Karol K.G."/>
            <person name="Hedrich R."/>
            <person name="Ulvskov P."/>
            <person name="Glockner G."/>
            <person name="Delwiche C.F."/>
            <person name="Petrasek J."/>
            <person name="Van de Peer Y."/>
            <person name="Friml J."/>
            <person name="Beilby M."/>
            <person name="Dolan L."/>
            <person name="Kohara Y."/>
            <person name="Sugano S."/>
            <person name="Fujiyama A."/>
            <person name="Delaux P.-M."/>
            <person name="Quint M."/>
            <person name="TheiBen G."/>
            <person name="Hagemann M."/>
            <person name="Harholt J."/>
            <person name="Dunand C."/>
            <person name="Zachgo S."/>
            <person name="Langdale J."/>
            <person name="Maumus F."/>
            <person name="Straeten D.V.D."/>
            <person name="Gould S.B."/>
            <person name="Rensing S.A."/>
        </authorList>
    </citation>
    <scope>NUCLEOTIDE SEQUENCE [LARGE SCALE GENOMIC DNA]</scope>
    <source>
        <strain evidence="12 13">S276</strain>
    </source>
</reference>
<feature type="transmembrane region" description="Helical" evidence="10">
    <location>
        <begin position="873"/>
        <end position="892"/>
    </location>
</feature>
<evidence type="ECO:0000256" key="10">
    <source>
        <dbReference type="SAM" id="Phobius"/>
    </source>
</evidence>
<comment type="caution">
    <text evidence="12">The sequence shown here is derived from an EMBL/GenBank/DDBJ whole genome shotgun (WGS) entry which is preliminary data.</text>
</comment>
<name>A0A388LYV0_CHABU</name>
<dbReference type="EMBL" id="BFEA01000617">
    <property type="protein sequence ID" value="GBG87497.1"/>
    <property type="molecule type" value="Genomic_DNA"/>
</dbReference>
<keyword evidence="2" id="KW-0808">Transferase</keyword>
<evidence type="ECO:0000256" key="4">
    <source>
        <dbReference type="ARBA" id="ARBA00022722"/>
    </source>
</evidence>
<feature type="transmembrane region" description="Helical" evidence="10">
    <location>
        <begin position="937"/>
        <end position="960"/>
    </location>
</feature>
<dbReference type="PROSITE" id="PS50878">
    <property type="entry name" value="RT_POL"/>
    <property type="match status" value="1"/>
</dbReference>
<evidence type="ECO:0000256" key="2">
    <source>
        <dbReference type="ARBA" id="ARBA00022679"/>
    </source>
</evidence>
<evidence type="ECO:0000256" key="6">
    <source>
        <dbReference type="ARBA" id="ARBA00022801"/>
    </source>
</evidence>
<dbReference type="Gene3D" id="3.10.10.10">
    <property type="entry name" value="HIV Type 1 Reverse Transcriptase, subunit A, domain 1"/>
    <property type="match status" value="1"/>
</dbReference>
<dbReference type="OrthoDB" id="2015146at2759"/>
<dbReference type="InterPro" id="IPR041577">
    <property type="entry name" value="RT_RNaseH_2"/>
</dbReference>
<keyword evidence="3" id="KW-0548">Nucleotidyltransferase</keyword>
<dbReference type="Pfam" id="PF17919">
    <property type="entry name" value="RT_RNaseH_2"/>
    <property type="match status" value="1"/>
</dbReference>
<sequence length="990" mass="105991">MAQQHRDQLQQFANLQPAQSVLPPAYPASSAACQLVLAPRTVSSSSSSSSLSVANSLAGSAAGLDPVVVAAAAAATSGSAGHFGTIAAPNSDPATVGPSCNFPYVDRKATQILSKYDGKDDIESWINSMRSCFDVLGTPPVTQSSVLGTNVEPAVRGFLEVQAVKSGYKRIDLNKRLKATPIAALEEFLIKQYADPHAAPKARLKLDKLKDSKWTDTMHSLQQYVSKSFATPDLEMSAQSSLDVIKGKNRFSVHDLLEDDEETFEEDPSLDDDQEQGCEASCSSSTHAFEYVNDEESMNAFKKIAFKSGCKVFNKIDLKSGYHQIEVDLADQHKTAFKTRDGLYEFIVMPFGLTNAPTTFQSLMDKVFRNQINQFVVVYLDDILIFSKSTEEHVRYLKEVLQILKDAQLHLNLEKYEFGRDNVVYLGHRLSAVGLEPEATKVEVIRMWPQPANVRELRSFLGLASYYRKFVPNFSIIARMLSRLTSKNVSYTWNEECTTTFQALKEALASRPVLCIADPKLTFVVTTDASLYGIGAVLQQDDGDDLRSLKFYSKRMPSHKVGPSTYIGDGLFAEGGRHRVHTLSRFLCQAKSRYVLQEELLCQGLGGLVGPACDCAITSKQGRKRTGGEAMATTTVAARVVSSHETKSLLLSALASHPAGVSPGAARAQRQAAQPSVACAGSVLAAAQRQPWLGPCRFCNGGLSAADPGAAGRVEVRWSTRPLHFTVRRTVMARSAMEGSGGEGGAGAPEAGGAAGTANTGGSSSAEASTSTVTKSSSAAETAAAASELESSRPPVRKVVRRRVATPAQEVLPTRGVEEKGVTVEGVAKVDRGDEEGKWQRIALLCAGDVASLLLFAFIGKVSHGSAVASFDFVQVAAPFVAGWLLSAPLLGGYGAGPRGLKGAFPAAGAAAKCWAVGVPLGIVIRGLSNGHVPPKAFVIVTLGTTFVLLVGWRSAFAVLSGKKGKKSVGDRRGNPLEFLELLTSLVRRW</sequence>
<dbReference type="PROSITE" id="PS51257">
    <property type="entry name" value="PROKAR_LIPOPROTEIN"/>
    <property type="match status" value="1"/>
</dbReference>
<dbReference type="FunFam" id="3.30.70.270:FF:000020">
    <property type="entry name" value="Transposon Tf2-6 polyprotein-like Protein"/>
    <property type="match status" value="1"/>
</dbReference>
<keyword evidence="10" id="KW-1133">Transmembrane helix</keyword>
<evidence type="ECO:0000259" key="11">
    <source>
        <dbReference type="PROSITE" id="PS50878"/>
    </source>
</evidence>
<keyword evidence="1" id="KW-0645">Protease</keyword>
<evidence type="ECO:0000256" key="3">
    <source>
        <dbReference type="ARBA" id="ARBA00022695"/>
    </source>
</evidence>
<evidence type="ECO:0000313" key="12">
    <source>
        <dbReference type="EMBL" id="GBG87497.1"/>
    </source>
</evidence>
<dbReference type="Pfam" id="PF11255">
    <property type="entry name" value="DUF3054"/>
    <property type="match status" value="1"/>
</dbReference>
<keyword evidence="10" id="KW-0812">Transmembrane</keyword>
<keyword evidence="5" id="KW-0255">Endonuclease</keyword>
<dbReference type="PANTHER" id="PTHR37984">
    <property type="entry name" value="PROTEIN CBG26694"/>
    <property type="match status" value="1"/>
</dbReference>
<dbReference type="GO" id="GO:0008233">
    <property type="term" value="F:peptidase activity"/>
    <property type="evidence" value="ECO:0007669"/>
    <property type="project" value="UniProtKB-KW"/>
</dbReference>
<dbReference type="CDD" id="cd01647">
    <property type="entry name" value="RT_LTR"/>
    <property type="match status" value="1"/>
</dbReference>
<feature type="domain" description="Reverse transcriptase" evidence="11">
    <location>
        <begin position="188"/>
        <end position="430"/>
    </location>
</feature>
<feature type="region of interest" description="Disordered" evidence="9">
    <location>
        <begin position="736"/>
        <end position="794"/>
    </location>
</feature>
<dbReference type="GO" id="GO:0006508">
    <property type="term" value="P:proteolysis"/>
    <property type="evidence" value="ECO:0007669"/>
    <property type="project" value="UniProtKB-KW"/>
</dbReference>
<dbReference type="InterPro" id="IPR050951">
    <property type="entry name" value="Retrovirus_Pol_polyprotein"/>
</dbReference>
<keyword evidence="4" id="KW-0540">Nuclease</keyword>
<dbReference type="InterPro" id="IPR043128">
    <property type="entry name" value="Rev_trsase/Diguanyl_cyclase"/>
</dbReference>
<dbReference type="InterPro" id="IPR043502">
    <property type="entry name" value="DNA/RNA_pol_sf"/>
</dbReference>
<dbReference type="InterPro" id="IPR000477">
    <property type="entry name" value="RT_dom"/>
</dbReference>
<evidence type="ECO:0000256" key="1">
    <source>
        <dbReference type="ARBA" id="ARBA00022670"/>
    </source>
</evidence>
<accession>A0A388LYV0</accession>
<dbReference type="Gramene" id="GBG87497">
    <property type="protein sequence ID" value="GBG87497"/>
    <property type="gene ID" value="CBR_g45556"/>
</dbReference>
<dbReference type="AlphaFoldDB" id="A0A388LYV0"/>
<dbReference type="SUPFAM" id="SSF56672">
    <property type="entry name" value="DNA/RNA polymerases"/>
    <property type="match status" value="1"/>
</dbReference>
<organism evidence="12 13">
    <name type="scientific">Chara braunii</name>
    <name type="common">Braun's stonewort</name>
    <dbReference type="NCBI Taxonomy" id="69332"/>
    <lineage>
        <taxon>Eukaryota</taxon>
        <taxon>Viridiplantae</taxon>
        <taxon>Streptophyta</taxon>
        <taxon>Charophyceae</taxon>
        <taxon>Charales</taxon>
        <taxon>Characeae</taxon>
        <taxon>Chara</taxon>
    </lineage>
</organism>
<feature type="compositionally biased region" description="Low complexity" evidence="9">
    <location>
        <begin position="748"/>
        <end position="794"/>
    </location>
</feature>
<evidence type="ECO:0000256" key="7">
    <source>
        <dbReference type="ARBA" id="ARBA00022918"/>
    </source>
</evidence>
<keyword evidence="8" id="KW-0511">Multifunctional enzyme</keyword>
<dbReference type="InterPro" id="IPR021414">
    <property type="entry name" value="DUF3054"/>
</dbReference>
<protein>
    <recommendedName>
        <fullName evidence="11">Reverse transcriptase domain-containing protein</fullName>
    </recommendedName>
</protein>
<evidence type="ECO:0000256" key="5">
    <source>
        <dbReference type="ARBA" id="ARBA00022759"/>
    </source>
</evidence>
<evidence type="ECO:0000256" key="9">
    <source>
        <dbReference type="SAM" id="MobiDB-lite"/>
    </source>
</evidence>
<proteinExistence type="predicted"/>
<feature type="transmembrane region" description="Helical" evidence="10">
    <location>
        <begin position="904"/>
        <end position="925"/>
    </location>
</feature>
<dbReference type="GO" id="GO:0004519">
    <property type="term" value="F:endonuclease activity"/>
    <property type="evidence" value="ECO:0007669"/>
    <property type="project" value="UniProtKB-KW"/>
</dbReference>
<gene>
    <name evidence="12" type="ORF">CBR_g45556</name>
</gene>
<keyword evidence="7" id="KW-0695">RNA-directed DNA polymerase</keyword>